<dbReference type="PANTHER" id="PTHR46836:SF8">
    <property type="entry name" value="AFADIN"/>
    <property type="match status" value="1"/>
</dbReference>
<feature type="compositionally biased region" description="Low complexity" evidence="1">
    <location>
        <begin position="412"/>
        <end position="423"/>
    </location>
</feature>
<evidence type="ECO:0000313" key="2">
    <source>
        <dbReference type="EnsemblPlants" id="Kaladp0060s0319.1.v1.1"/>
    </source>
</evidence>
<evidence type="ECO:0008006" key="4">
    <source>
        <dbReference type="Google" id="ProtNLM"/>
    </source>
</evidence>
<accession>A0A7N0UF29</accession>
<name>A0A7N0UF29_KALFE</name>
<dbReference type="Gramene" id="Kaladp0060s0319.1.v1.1">
    <property type="protein sequence ID" value="Kaladp0060s0319.1.v1.1"/>
    <property type="gene ID" value="Kaladp0060s0319.v1.1"/>
</dbReference>
<evidence type="ECO:0000256" key="1">
    <source>
        <dbReference type="SAM" id="MobiDB-lite"/>
    </source>
</evidence>
<protein>
    <recommendedName>
        <fullName evidence="4">DUF4378 domain-containing protein</fullName>
    </recommendedName>
</protein>
<feature type="compositionally biased region" description="Polar residues" evidence="1">
    <location>
        <begin position="397"/>
        <end position="411"/>
    </location>
</feature>
<feature type="compositionally biased region" description="Polar residues" evidence="1">
    <location>
        <begin position="370"/>
        <end position="383"/>
    </location>
</feature>
<dbReference type="PANTHER" id="PTHR46836">
    <property type="entry name" value="AFADIN"/>
    <property type="match status" value="1"/>
</dbReference>
<keyword evidence="3" id="KW-1185">Reference proteome</keyword>
<dbReference type="AlphaFoldDB" id="A0A7N0UF29"/>
<dbReference type="Proteomes" id="UP000594263">
    <property type="component" value="Unplaced"/>
</dbReference>
<evidence type="ECO:0000313" key="3">
    <source>
        <dbReference type="Proteomes" id="UP000594263"/>
    </source>
</evidence>
<proteinExistence type="predicted"/>
<sequence>MDCDRRPPPSVIANLMGFDDHQPLQQPIQKRQRVLSENYLQKRASLYISRKRLPSQRCSSMMEVDDAHYNSKDMEKVSAVTSGDQGCTAECVDVKEPSGPEYPYSYKLLHSPRNVPIKARQQSDSVFTCGLQDLRNTSLLPDYVREIKLLKPYIFRDNVEAKVCWNVMKSQQMHKHIPLKPSKGRFSVYPSKQLMIYKGLENEKQCLLFPSEKETTSSAKSFLHNRKHADSVSSVKGNWIKTHRSLIRPRACCGTNWHLIAEEANKSSPSESGLRVSERSSPSVPCISGLVCTNINSAFSTVLHNESVKDRRSTESQIFWSDRNNVLDESNGVCELSHVSSQCLDSGRMKDCHMNFFDQPAAVDNSIKSLARATQTEDSSGGTQVERIHWSPDDISQEASDSLSEDSLATCETSEPLSPTSSEEASRRSPNSVLESVTKGRVPSNMNCYKNDSSDLGEGYVEGPGMTVSSDEDNRDESLDTVQDTAEPSDLSYLVSMLDEACGRSDVILHSLENPIDPHVFDILEKLWEACILAKIRKKASV</sequence>
<reference evidence="2" key="1">
    <citation type="submission" date="2021-01" db="UniProtKB">
        <authorList>
            <consortium name="EnsemblPlants"/>
        </authorList>
    </citation>
    <scope>IDENTIFICATION</scope>
</reference>
<organism evidence="2 3">
    <name type="scientific">Kalanchoe fedtschenkoi</name>
    <name type="common">Lavender scallops</name>
    <name type="synonym">South American air plant</name>
    <dbReference type="NCBI Taxonomy" id="63787"/>
    <lineage>
        <taxon>Eukaryota</taxon>
        <taxon>Viridiplantae</taxon>
        <taxon>Streptophyta</taxon>
        <taxon>Embryophyta</taxon>
        <taxon>Tracheophyta</taxon>
        <taxon>Spermatophyta</taxon>
        <taxon>Magnoliopsida</taxon>
        <taxon>eudicotyledons</taxon>
        <taxon>Gunneridae</taxon>
        <taxon>Pentapetalae</taxon>
        <taxon>Saxifragales</taxon>
        <taxon>Crassulaceae</taxon>
        <taxon>Kalanchoe</taxon>
    </lineage>
</organism>
<dbReference type="EnsemblPlants" id="Kaladp0060s0319.1.v1.1">
    <property type="protein sequence ID" value="Kaladp0060s0319.1.v1.1"/>
    <property type="gene ID" value="Kaladp0060s0319.v1.1"/>
</dbReference>
<feature type="region of interest" description="Disordered" evidence="1">
    <location>
        <begin position="370"/>
        <end position="483"/>
    </location>
</feature>